<evidence type="ECO:0000256" key="4">
    <source>
        <dbReference type="ARBA" id="ARBA00022475"/>
    </source>
</evidence>
<keyword evidence="8 9" id="KW-0975">Bacterial flagellum</keyword>
<dbReference type="GO" id="GO:0003774">
    <property type="term" value="F:cytoskeletal motor activity"/>
    <property type="evidence" value="ECO:0007669"/>
    <property type="project" value="InterPro"/>
</dbReference>
<dbReference type="GO" id="GO:0005886">
    <property type="term" value="C:plasma membrane"/>
    <property type="evidence" value="ECO:0007669"/>
    <property type="project" value="UniProtKB-SubCell"/>
</dbReference>
<dbReference type="PRINTS" id="PR01009">
    <property type="entry name" value="FLGMRINGFLIF"/>
</dbReference>
<comment type="similarity">
    <text evidence="3 9">Belongs to the FliF family.</text>
</comment>
<keyword evidence="4" id="KW-1003">Cell membrane</keyword>
<evidence type="ECO:0000256" key="10">
    <source>
        <dbReference type="SAM" id="MobiDB-lite"/>
    </source>
</evidence>
<feature type="domain" description="Flagellar M-ring C-terminal" evidence="13">
    <location>
        <begin position="258"/>
        <end position="401"/>
    </location>
</feature>
<evidence type="ECO:0000313" key="15">
    <source>
        <dbReference type="EMBL" id="KRM84009.1"/>
    </source>
</evidence>
<proteinExistence type="inferred from homology"/>
<dbReference type="PANTHER" id="PTHR30046:SF0">
    <property type="entry name" value="FLAGELLAR M-RING PROTEIN"/>
    <property type="match status" value="1"/>
</dbReference>
<keyword evidence="16" id="KW-1185">Reference proteome</keyword>
<dbReference type="InterPro" id="IPR045851">
    <property type="entry name" value="AMP-bd_C_sf"/>
</dbReference>
<evidence type="ECO:0000259" key="12">
    <source>
        <dbReference type="Pfam" id="PF01514"/>
    </source>
</evidence>
<feature type="domain" description="Flagellar M-ring N-terminal" evidence="12">
    <location>
        <begin position="46"/>
        <end position="223"/>
    </location>
</feature>
<evidence type="ECO:0000256" key="11">
    <source>
        <dbReference type="SAM" id="Phobius"/>
    </source>
</evidence>
<keyword evidence="5 11" id="KW-0812">Transmembrane</keyword>
<dbReference type="NCBIfam" id="TIGR00206">
    <property type="entry name" value="fliF"/>
    <property type="match status" value="1"/>
</dbReference>
<dbReference type="EMBL" id="AYYX01000101">
    <property type="protein sequence ID" value="KRM84009.1"/>
    <property type="molecule type" value="Genomic_DNA"/>
</dbReference>
<keyword evidence="14" id="KW-0966">Cell projection</keyword>
<dbReference type="Pfam" id="PF01514">
    <property type="entry name" value="YscJ_FliF"/>
    <property type="match status" value="1"/>
</dbReference>
<evidence type="ECO:0000313" key="14">
    <source>
        <dbReference type="EMBL" id="AJA34505.1"/>
    </source>
</evidence>
<feature type="transmembrane region" description="Helical" evidence="11">
    <location>
        <begin position="422"/>
        <end position="444"/>
    </location>
</feature>
<dbReference type="OrthoDB" id="9807026at2"/>
<evidence type="ECO:0000313" key="16">
    <source>
        <dbReference type="Proteomes" id="UP000051576"/>
    </source>
</evidence>
<evidence type="ECO:0000256" key="1">
    <source>
        <dbReference type="ARBA" id="ARBA00004117"/>
    </source>
</evidence>
<evidence type="ECO:0000256" key="6">
    <source>
        <dbReference type="ARBA" id="ARBA00022989"/>
    </source>
</evidence>
<evidence type="ECO:0000259" key="13">
    <source>
        <dbReference type="Pfam" id="PF08345"/>
    </source>
</evidence>
<accession>A0A0A7RH13</accession>
<dbReference type="InterPro" id="IPR006182">
    <property type="entry name" value="FliF_N_dom"/>
</dbReference>
<dbReference type="PANTHER" id="PTHR30046">
    <property type="entry name" value="FLAGELLAR M-RING PROTEIN"/>
    <property type="match status" value="1"/>
</dbReference>
<dbReference type="Gene3D" id="3.30.300.30">
    <property type="match status" value="1"/>
</dbReference>
<dbReference type="GO" id="GO:0071973">
    <property type="term" value="P:bacterial-type flagellum-dependent cell motility"/>
    <property type="evidence" value="ECO:0007669"/>
    <property type="project" value="InterPro"/>
</dbReference>
<dbReference type="PATRIC" id="fig|1133569.4.peg.147"/>
<reference evidence="15 16" key="2">
    <citation type="journal article" date="2015" name="Genome Announc.">
        <title>Expanding the biotechnology potential of lactobacilli through comparative genomics of 213 strains and associated genera.</title>
        <authorList>
            <person name="Sun Z."/>
            <person name="Harris H.M."/>
            <person name="McCann A."/>
            <person name="Guo C."/>
            <person name="Argimon S."/>
            <person name="Zhang W."/>
            <person name="Yang X."/>
            <person name="Jeffery I.B."/>
            <person name="Cooney J.C."/>
            <person name="Kagawa T.F."/>
            <person name="Liu W."/>
            <person name="Song Y."/>
            <person name="Salvetti E."/>
            <person name="Wrobel A."/>
            <person name="Rasinkangas P."/>
            <person name="Parkhill J."/>
            <person name="Rea M.C."/>
            <person name="O'Sullivan O."/>
            <person name="Ritari J."/>
            <person name="Douillard F.P."/>
            <person name="Paul Ross R."/>
            <person name="Yang R."/>
            <person name="Briner A.E."/>
            <person name="Felis G.E."/>
            <person name="de Vos W.M."/>
            <person name="Barrangou R."/>
            <person name="Klaenhammer T.R."/>
            <person name="Caufield P.W."/>
            <person name="Cui Y."/>
            <person name="Zhang H."/>
            <person name="O'Toole P.W."/>
        </authorList>
    </citation>
    <scope>NUCLEOTIDE SEQUENCE [LARGE SCALE GENOMIC DNA]</scope>
    <source>
        <strain evidence="15 16">DSM 20605</strain>
    </source>
</reference>
<dbReference type="STRING" id="1133569.FD21_GL000145"/>
<keyword evidence="7 11" id="KW-0472">Membrane</keyword>
<dbReference type="InterPro" id="IPR000067">
    <property type="entry name" value="FlgMring_FliF"/>
</dbReference>
<sequence>MGKLGTFFQTIKDKWQSQSRIKKIIWILAILSVLFVSGTVYYLETRVQYGVLFTGLSEGDAGTIADELKQEDVAYKLADNGQTILVDKTKVDQVRIELAEDDKLPDSSQGFELFDNTNVMTTDADRRITYQRALTGELEKSIDALNQVQSSKVNLVTTENSVFDDSDDGNSSKPAKASIVLTLKSYGISNEAVQGIVALTAGAVENLSERNIKVVDSNGNVLFNGKKGSSNLVSSNSKYLSITKKYETTLQNKILHMLEPIYGKNKVKASVNLNLNFDSVKNKTVNYSNPQIRSEKTATATNGAATSSTQTGEANNSATNASGSSNDNASSSSSRIVNNELNTSTTNTITAPGSIQQMTASVVIDKNLSAANRKKIKKLISSAIGYNQGRGDTIQVQSINFARKQRAKVRKKKNKTSKDWNIWAYIGLGIALLLLIATIVFLVIRFRHNRLDKEILEDYEKQNAPKPNVTAETTEAPKVKVEKPKKEPKESKAQILDRKAREYAKEHPDEVADLIKAWLKEDKG</sequence>
<organism evidence="14">
    <name type="scientific">Liquorilactobacillus vini DSM 20605</name>
    <dbReference type="NCBI Taxonomy" id="1133569"/>
    <lineage>
        <taxon>Bacteria</taxon>
        <taxon>Bacillati</taxon>
        <taxon>Bacillota</taxon>
        <taxon>Bacilli</taxon>
        <taxon>Lactobacillales</taxon>
        <taxon>Lactobacillaceae</taxon>
        <taxon>Liquorilactobacillus</taxon>
    </lineage>
</organism>
<comment type="function">
    <text evidence="9">The M ring may be actively involved in energy transduction.</text>
</comment>
<dbReference type="InterPro" id="IPR013556">
    <property type="entry name" value="Flag_M-ring_C"/>
</dbReference>
<keyword evidence="6 11" id="KW-1133">Transmembrane helix</keyword>
<dbReference type="EMBL" id="KM886873">
    <property type="protein sequence ID" value="AJA34505.1"/>
    <property type="molecule type" value="Genomic_DNA"/>
</dbReference>
<reference evidence="14" key="1">
    <citation type="journal article" date="2014" name="Appl. Environ. Microbiol.">
        <title>Detection and genomic characterization of motility in Lactobacillus curvatus: confirmation of motility in a species outside the Lactobacillus salivarius clade.</title>
        <authorList>
            <person name="Cousin F.J."/>
            <person name="Lynch S.M."/>
            <person name="Harris H.M."/>
            <person name="McCann A."/>
            <person name="Lynch D.B."/>
            <person name="Neville B.A."/>
            <person name="Irisawa T."/>
            <person name="Okada S."/>
            <person name="Endo A."/>
            <person name="O'Toole P.W."/>
        </authorList>
    </citation>
    <scope>NUCLEOTIDE SEQUENCE</scope>
    <source>
        <strain evidence="14">DSM 20605</strain>
    </source>
</reference>
<evidence type="ECO:0000256" key="3">
    <source>
        <dbReference type="ARBA" id="ARBA00007971"/>
    </source>
</evidence>
<dbReference type="GO" id="GO:0009431">
    <property type="term" value="C:bacterial-type flagellum basal body, MS ring"/>
    <property type="evidence" value="ECO:0007669"/>
    <property type="project" value="InterPro"/>
</dbReference>
<dbReference type="Proteomes" id="UP000051576">
    <property type="component" value="Unassembled WGS sequence"/>
</dbReference>
<feature type="region of interest" description="Disordered" evidence="10">
    <location>
        <begin position="465"/>
        <end position="497"/>
    </location>
</feature>
<name>A0A0A7RH13_9LACO</name>
<feature type="transmembrane region" description="Helical" evidence="11">
    <location>
        <begin position="24"/>
        <end position="43"/>
    </location>
</feature>
<evidence type="ECO:0000256" key="2">
    <source>
        <dbReference type="ARBA" id="ARBA00004651"/>
    </source>
</evidence>
<keyword evidence="14" id="KW-0969">Cilium</keyword>
<dbReference type="InterPro" id="IPR043427">
    <property type="entry name" value="YscJ/FliF"/>
</dbReference>
<feature type="compositionally biased region" description="Low complexity" evidence="10">
    <location>
        <begin position="297"/>
        <end position="334"/>
    </location>
</feature>
<dbReference type="eggNOG" id="COG1766">
    <property type="taxonomic scope" value="Bacteria"/>
</dbReference>
<feature type="region of interest" description="Disordered" evidence="10">
    <location>
        <begin position="288"/>
        <end position="336"/>
    </location>
</feature>
<evidence type="ECO:0000256" key="5">
    <source>
        <dbReference type="ARBA" id="ARBA00022692"/>
    </source>
</evidence>
<dbReference type="Pfam" id="PF08345">
    <property type="entry name" value="YscJ_FliF_C"/>
    <property type="match status" value="1"/>
</dbReference>
<evidence type="ECO:0000256" key="8">
    <source>
        <dbReference type="ARBA" id="ARBA00023143"/>
    </source>
</evidence>
<evidence type="ECO:0000256" key="7">
    <source>
        <dbReference type="ARBA" id="ARBA00023136"/>
    </source>
</evidence>
<comment type="subcellular location">
    <subcellularLocation>
        <location evidence="1 9">Bacterial flagellum basal body</location>
    </subcellularLocation>
    <subcellularLocation>
        <location evidence="2">Cell membrane</location>
        <topology evidence="2">Multi-pass membrane protein</topology>
    </subcellularLocation>
</comment>
<dbReference type="AlphaFoldDB" id="A0A0A7RH13"/>
<gene>
    <name evidence="14" type="primary">fliF</name>
    <name evidence="15" type="ORF">FD21_GL000145</name>
</gene>
<dbReference type="RefSeq" id="WP_010580554.1">
    <property type="nucleotide sequence ID" value="NZ_AHYZ01000084.1"/>
</dbReference>
<dbReference type="PIRSF" id="PIRSF004862">
    <property type="entry name" value="FliF"/>
    <property type="match status" value="1"/>
</dbReference>
<protein>
    <recommendedName>
        <fullName evidence="9">Flagellar M-ring protein</fullName>
    </recommendedName>
</protein>
<keyword evidence="14" id="KW-0282">Flagellum</keyword>
<evidence type="ECO:0000256" key="9">
    <source>
        <dbReference type="PIRNR" id="PIRNR004862"/>
    </source>
</evidence>
<feature type="compositionally biased region" description="Basic and acidic residues" evidence="10">
    <location>
        <begin position="475"/>
        <end position="497"/>
    </location>
</feature>